<gene>
    <name evidence="2" type="ORF">AVDCRST_MAG12-2228</name>
</gene>
<dbReference type="EMBL" id="CADCVK010000337">
    <property type="protein sequence ID" value="CAA9493508.1"/>
    <property type="molecule type" value="Genomic_DNA"/>
</dbReference>
<feature type="non-terminal residue" evidence="2">
    <location>
        <position position="1"/>
    </location>
</feature>
<sequence length="148" mass="16173">GPANRRGGAEAARAAGRRMDPRGKAAGRAAVAGRGPGHDRVARLGGAPGAAFDGGHARGSRRRLDHGLRRRERNLLPALRRRARRVPRLRDEHRGRAVAALARGRTVRAALHRDDQRRRRHDRGPLGEGAGRAHVGDRFRPHLPQSQV</sequence>
<dbReference type="AlphaFoldDB" id="A0A6J4S9R7"/>
<feature type="compositionally biased region" description="Low complexity" evidence="1">
    <location>
        <begin position="1"/>
        <end position="14"/>
    </location>
</feature>
<accession>A0A6J4S9R7</accession>
<reference evidence="2" key="1">
    <citation type="submission" date="2020-02" db="EMBL/GenBank/DDBJ databases">
        <authorList>
            <person name="Meier V. D."/>
        </authorList>
    </citation>
    <scope>NUCLEOTIDE SEQUENCE</scope>
    <source>
        <strain evidence="2">AVDCRST_MAG12</strain>
    </source>
</reference>
<feature type="non-terminal residue" evidence="2">
    <location>
        <position position="148"/>
    </location>
</feature>
<feature type="compositionally biased region" description="Low complexity" evidence="1">
    <location>
        <begin position="24"/>
        <end position="33"/>
    </location>
</feature>
<proteinExistence type="predicted"/>
<protein>
    <submittedName>
        <fullName evidence="2">Uncharacterized protein</fullName>
    </submittedName>
</protein>
<feature type="region of interest" description="Disordered" evidence="1">
    <location>
        <begin position="109"/>
        <end position="148"/>
    </location>
</feature>
<evidence type="ECO:0000313" key="2">
    <source>
        <dbReference type="EMBL" id="CAA9493508.1"/>
    </source>
</evidence>
<name>A0A6J4S9R7_9ACTN</name>
<organism evidence="2">
    <name type="scientific">uncultured Rubrobacteraceae bacterium</name>
    <dbReference type="NCBI Taxonomy" id="349277"/>
    <lineage>
        <taxon>Bacteria</taxon>
        <taxon>Bacillati</taxon>
        <taxon>Actinomycetota</taxon>
        <taxon>Rubrobacteria</taxon>
        <taxon>Rubrobacterales</taxon>
        <taxon>Rubrobacteraceae</taxon>
        <taxon>environmental samples</taxon>
    </lineage>
</organism>
<feature type="region of interest" description="Disordered" evidence="1">
    <location>
        <begin position="1"/>
        <end position="66"/>
    </location>
</feature>
<evidence type="ECO:0000256" key="1">
    <source>
        <dbReference type="SAM" id="MobiDB-lite"/>
    </source>
</evidence>